<feature type="compositionally biased region" description="Acidic residues" evidence="1">
    <location>
        <begin position="173"/>
        <end position="184"/>
    </location>
</feature>
<feature type="region of interest" description="Disordered" evidence="1">
    <location>
        <begin position="117"/>
        <end position="196"/>
    </location>
</feature>
<reference evidence="2" key="1">
    <citation type="journal article" date="2014" name="Int. J. Syst. Evol. Microbiol.">
        <title>Complete genome of a new Firmicutes species belonging to the dominant human colonic microbiota ('Ruminococcus bicirculans') reveals two chromosomes and a selective capacity to utilize plant glucans.</title>
        <authorList>
            <consortium name="NISC Comparative Sequencing Program"/>
            <person name="Wegmann U."/>
            <person name="Louis P."/>
            <person name="Goesmann A."/>
            <person name="Henrissat B."/>
            <person name="Duncan S.H."/>
            <person name="Flint H.J."/>
        </authorList>
    </citation>
    <scope>NUCLEOTIDE SEQUENCE</scope>
    <source>
        <strain evidence="2">NBRC 109915</strain>
    </source>
</reference>
<evidence type="ECO:0000313" key="2">
    <source>
        <dbReference type="EMBL" id="GLQ28764.1"/>
    </source>
</evidence>
<proteinExistence type="predicted"/>
<reference evidence="2" key="2">
    <citation type="submission" date="2023-01" db="EMBL/GenBank/DDBJ databases">
        <title>Draft genome sequence of Sulfitobacter pacificus strain NBRC 109915.</title>
        <authorList>
            <person name="Sun Q."/>
            <person name="Mori K."/>
        </authorList>
    </citation>
    <scope>NUCLEOTIDE SEQUENCE</scope>
    <source>
        <strain evidence="2">NBRC 109915</strain>
    </source>
</reference>
<name>A0ABQ5VP96_9RHOB</name>
<comment type="caution">
    <text evidence="2">The sequence shown here is derived from an EMBL/GenBank/DDBJ whole genome shotgun (WGS) entry which is preliminary data.</text>
</comment>
<keyword evidence="3" id="KW-1185">Reference proteome</keyword>
<feature type="compositionally biased region" description="Acidic residues" evidence="1">
    <location>
        <begin position="358"/>
        <end position="375"/>
    </location>
</feature>
<feature type="region of interest" description="Disordered" evidence="1">
    <location>
        <begin position="333"/>
        <end position="389"/>
    </location>
</feature>
<sequence length="594" mass="63058">MAYVPMKTEELKKMVMMGKKRPMNFAYNPGPKDEDLMIIDRIKQPDVLGRIAKKEGKGTKVAAGTFELEGKKFSIKVAKELPGLAKKLRKYLKKLDFSFSIEVLDLDGAVLEADLTDEEQQEQAQKAAAPAQDATPEPKPEQAAADQAAPENDGRFTQVQDGKQPEANMPDPEPADQQDAEAADAPDTSAQRAALSERLRALQAPIADLGKSGAPLGKAAGAVVAQIKAGSLDTADATLTKIEAGLAKAQARAAATKDAGKSDQPEQQTQEAKDTPDMSGVTARAAALRSAVDAVQGDETAPIKKTLVQALAAIKAQDVATAETLLSEAETALENLPETPDQKAADPDENTQAAADENAAEDDNQQAEAAEESAQDDGKAAAKSKKKWEAMSGQVQTSVDAAMQANRGDLDAINRAFNFAKSQADAGEYESAVAAATNTVKLLKAAAMSPVNARAQEAADGVPDNVIAYRKSRTDWSKTRSGLQAELTKLKMAIDAQTRGIEGLEDIAQNTEVLFDYIEEIDASLEGTLDALLGTPDGPEREKLKGEAIKIIETYRSTLDNEFFKSVDDNGFTNTAIRNTALTALFGVETALAA</sequence>
<feature type="region of interest" description="Disordered" evidence="1">
    <location>
        <begin position="250"/>
        <end position="284"/>
    </location>
</feature>
<feature type="compositionally biased region" description="Low complexity" evidence="1">
    <location>
        <begin position="122"/>
        <end position="151"/>
    </location>
</feature>
<protein>
    <submittedName>
        <fullName evidence="2">Uncharacterized protein</fullName>
    </submittedName>
</protein>
<dbReference type="EMBL" id="BSNL01000002">
    <property type="protein sequence ID" value="GLQ28764.1"/>
    <property type="molecule type" value="Genomic_DNA"/>
</dbReference>
<evidence type="ECO:0000313" key="3">
    <source>
        <dbReference type="Proteomes" id="UP001161388"/>
    </source>
</evidence>
<evidence type="ECO:0000256" key="1">
    <source>
        <dbReference type="SAM" id="MobiDB-lite"/>
    </source>
</evidence>
<organism evidence="2 3">
    <name type="scientific">Sulfitobacter pacificus</name>
    <dbReference type="NCBI Taxonomy" id="1499314"/>
    <lineage>
        <taxon>Bacteria</taxon>
        <taxon>Pseudomonadati</taxon>
        <taxon>Pseudomonadota</taxon>
        <taxon>Alphaproteobacteria</taxon>
        <taxon>Rhodobacterales</taxon>
        <taxon>Roseobacteraceae</taxon>
        <taxon>Sulfitobacter</taxon>
    </lineage>
</organism>
<dbReference type="RefSeq" id="WP_284375703.1">
    <property type="nucleotide sequence ID" value="NZ_BSNL01000002.1"/>
</dbReference>
<dbReference type="Proteomes" id="UP001161388">
    <property type="component" value="Unassembled WGS sequence"/>
</dbReference>
<gene>
    <name evidence="2" type="ORF">GCM10007927_35670</name>
</gene>
<accession>A0ABQ5VP96</accession>